<comment type="caution">
    <text evidence="1">The sequence shown here is derived from an EMBL/GenBank/DDBJ whole genome shotgun (WGS) entry which is preliminary data.</text>
</comment>
<dbReference type="VEuPathDB" id="VectorBase:HLOH_050744"/>
<dbReference type="OrthoDB" id="6509680at2759"/>
<accession>A0A9J6HBH2</accession>
<dbReference type="Proteomes" id="UP000821853">
    <property type="component" value="Unassembled WGS sequence"/>
</dbReference>
<proteinExistence type="predicted"/>
<name>A0A9J6HBH2_HAELO</name>
<organism evidence="1 2">
    <name type="scientific">Haemaphysalis longicornis</name>
    <name type="common">Bush tick</name>
    <dbReference type="NCBI Taxonomy" id="44386"/>
    <lineage>
        <taxon>Eukaryota</taxon>
        <taxon>Metazoa</taxon>
        <taxon>Ecdysozoa</taxon>
        <taxon>Arthropoda</taxon>
        <taxon>Chelicerata</taxon>
        <taxon>Arachnida</taxon>
        <taxon>Acari</taxon>
        <taxon>Parasitiformes</taxon>
        <taxon>Ixodida</taxon>
        <taxon>Ixodoidea</taxon>
        <taxon>Ixodidae</taxon>
        <taxon>Haemaphysalinae</taxon>
        <taxon>Haemaphysalis</taxon>
    </lineage>
</organism>
<keyword evidence="2" id="KW-1185">Reference proteome</keyword>
<dbReference type="AlphaFoldDB" id="A0A9J6HBH2"/>
<gene>
    <name evidence="1" type="ORF">HPB48_026719</name>
</gene>
<evidence type="ECO:0000313" key="2">
    <source>
        <dbReference type="Proteomes" id="UP000821853"/>
    </source>
</evidence>
<reference evidence="1 2" key="1">
    <citation type="journal article" date="2020" name="Cell">
        <title>Large-Scale Comparative Analyses of Tick Genomes Elucidate Their Genetic Diversity and Vector Capacities.</title>
        <authorList>
            <consortium name="Tick Genome and Microbiome Consortium (TIGMIC)"/>
            <person name="Jia N."/>
            <person name="Wang J."/>
            <person name="Shi W."/>
            <person name="Du L."/>
            <person name="Sun Y."/>
            <person name="Zhan W."/>
            <person name="Jiang J.F."/>
            <person name="Wang Q."/>
            <person name="Zhang B."/>
            <person name="Ji P."/>
            <person name="Bell-Sakyi L."/>
            <person name="Cui X.M."/>
            <person name="Yuan T.T."/>
            <person name="Jiang B.G."/>
            <person name="Yang W.F."/>
            <person name="Lam T.T."/>
            <person name="Chang Q.C."/>
            <person name="Ding S.J."/>
            <person name="Wang X.J."/>
            <person name="Zhu J.G."/>
            <person name="Ruan X.D."/>
            <person name="Zhao L."/>
            <person name="Wei J.T."/>
            <person name="Ye R.Z."/>
            <person name="Que T.C."/>
            <person name="Du C.H."/>
            <person name="Zhou Y.H."/>
            <person name="Cheng J.X."/>
            <person name="Dai P.F."/>
            <person name="Guo W.B."/>
            <person name="Han X.H."/>
            <person name="Huang E.J."/>
            <person name="Li L.F."/>
            <person name="Wei W."/>
            <person name="Gao Y.C."/>
            <person name="Liu J.Z."/>
            <person name="Shao H.Z."/>
            <person name="Wang X."/>
            <person name="Wang C.C."/>
            <person name="Yang T.C."/>
            <person name="Huo Q.B."/>
            <person name="Li W."/>
            <person name="Chen H.Y."/>
            <person name="Chen S.E."/>
            <person name="Zhou L.G."/>
            <person name="Ni X.B."/>
            <person name="Tian J.H."/>
            <person name="Sheng Y."/>
            <person name="Liu T."/>
            <person name="Pan Y.S."/>
            <person name="Xia L.Y."/>
            <person name="Li J."/>
            <person name="Zhao F."/>
            <person name="Cao W.C."/>
        </authorList>
    </citation>
    <scope>NUCLEOTIDE SEQUENCE [LARGE SCALE GENOMIC DNA]</scope>
    <source>
        <strain evidence="1">HaeL-2018</strain>
    </source>
</reference>
<sequence length="62" mass="7155">MVTEVEAAHSHDLHFYALYPMNRLLTSEEQEQVVNLQNLGVLSRKIREQVKNMTGKTKNKVS</sequence>
<dbReference type="EMBL" id="JABSTR010002961">
    <property type="protein sequence ID" value="KAH9384708.1"/>
    <property type="molecule type" value="Genomic_DNA"/>
</dbReference>
<protein>
    <submittedName>
        <fullName evidence="1">Uncharacterized protein</fullName>
    </submittedName>
</protein>
<evidence type="ECO:0000313" key="1">
    <source>
        <dbReference type="EMBL" id="KAH9384708.1"/>
    </source>
</evidence>